<dbReference type="SUPFAM" id="SSF51905">
    <property type="entry name" value="FAD/NAD(P)-binding domain"/>
    <property type="match status" value="1"/>
</dbReference>
<sequence length="425" mass="46220">MTDHINSYYAATANKKDARPPLSGSVTADVCVIGGGFTGVNAALELTQRGRQVMLLEAVKIGFGASGRNGGQIVNGYSRDLDVIASRYGKAAGQVIGGLAREGGNIIRERVADYNIQCDLKPGGIFAALTHSQMRGLTHHMKVWREFGFSEGFEPLDKTALQKHVKTERYVGGLIDHHGGHLHPLNLVQGEAAAFEALGGVIYEESAVTEVKFGETVTVKTAQGEVTAKNVLVCGNAYLHNVLPDLEGRVMPVSTQVLATEPLGEEAAALLPTDMCVEDCNYILDYFRRTADNRILYGGGIVYGGQDPESVRAKILPLLHKTFPSLKEARIDFAWSGNFALTLTRFPQIGKLAPNVFFSHGDSGHGVTTTHLLARLLAEAVTGDTQRFDVFAGLPYFPFPGGRNFRVPLTVAGSWWYRFRDWLKL</sequence>
<accession>A0A0D6PJ45</accession>
<dbReference type="EMBL" id="BANC01000059">
    <property type="protein sequence ID" value="GAN80844.1"/>
    <property type="molecule type" value="Genomic_DNA"/>
</dbReference>
<dbReference type="InterPro" id="IPR036188">
    <property type="entry name" value="FAD/NAD-bd_sf"/>
</dbReference>
<comment type="caution">
    <text evidence="3">The sequence shown here is derived from an EMBL/GenBank/DDBJ whole genome shotgun (WGS) entry which is preliminary data.</text>
</comment>
<dbReference type="RefSeq" id="WP_048879231.1">
    <property type="nucleotide sequence ID" value="NZ_BANC01000059.1"/>
</dbReference>
<dbReference type="STRING" id="1120923.SAMN02746095_00138"/>
<dbReference type="Gene3D" id="3.50.50.60">
    <property type="entry name" value="FAD/NAD(P)-binding domain"/>
    <property type="match status" value="1"/>
</dbReference>
<proteinExistence type="predicted"/>
<dbReference type="OrthoDB" id="9806601at2"/>
<protein>
    <submittedName>
        <fullName evidence="3">FAD dependent oxidoreductase</fullName>
    </submittedName>
</protein>
<evidence type="ECO:0000259" key="2">
    <source>
        <dbReference type="Pfam" id="PF01266"/>
    </source>
</evidence>
<dbReference type="PANTHER" id="PTHR13847">
    <property type="entry name" value="SARCOSINE DEHYDROGENASE-RELATED"/>
    <property type="match status" value="1"/>
</dbReference>
<dbReference type="GO" id="GO:0016491">
    <property type="term" value="F:oxidoreductase activity"/>
    <property type="evidence" value="ECO:0007669"/>
    <property type="project" value="UniProtKB-KW"/>
</dbReference>
<gene>
    <name evidence="3" type="ORF">Aam_060_070</name>
</gene>
<dbReference type="Proteomes" id="UP000032668">
    <property type="component" value="Unassembled WGS sequence"/>
</dbReference>
<feature type="domain" description="FAD dependent oxidoreductase" evidence="2">
    <location>
        <begin position="29"/>
        <end position="379"/>
    </location>
</feature>
<evidence type="ECO:0000313" key="4">
    <source>
        <dbReference type="Proteomes" id="UP000032668"/>
    </source>
</evidence>
<dbReference type="Gene3D" id="3.30.9.10">
    <property type="entry name" value="D-Amino Acid Oxidase, subunit A, domain 2"/>
    <property type="match status" value="1"/>
</dbReference>
<organism evidence="3 4">
    <name type="scientific">Acidocella aminolytica 101 = DSM 11237</name>
    <dbReference type="NCBI Taxonomy" id="1120923"/>
    <lineage>
        <taxon>Bacteria</taxon>
        <taxon>Pseudomonadati</taxon>
        <taxon>Pseudomonadota</taxon>
        <taxon>Alphaproteobacteria</taxon>
        <taxon>Acetobacterales</taxon>
        <taxon>Acidocellaceae</taxon>
        <taxon>Acidocella</taxon>
    </lineage>
</organism>
<dbReference type="GO" id="GO:0005737">
    <property type="term" value="C:cytoplasm"/>
    <property type="evidence" value="ECO:0007669"/>
    <property type="project" value="TreeGrafter"/>
</dbReference>
<keyword evidence="1" id="KW-0560">Oxidoreductase</keyword>
<dbReference type="InterPro" id="IPR006076">
    <property type="entry name" value="FAD-dep_OxRdtase"/>
</dbReference>
<name>A0A0D6PJ45_9PROT</name>
<dbReference type="Pfam" id="PF01266">
    <property type="entry name" value="DAO"/>
    <property type="match status" value="1"/>
</dbReference>
<evidence type="ECO:0000313" key="3">
    <source>
        <dbReference type="EMBL" id="GAN80844.1"/>
    </source>
</evidence>
<reference evidence="3 4" key="1">
    <citation type="submission" date="2012-11" db="EMBL/GenBank/DDBJ databases">
        <title>Whole genome sequence of Acidocella aminolytica 101 = DSM 11237.</title>
        <authorList>
            <person name="Azuma Y."/>
            <person name="Higashiura N."/>
            <person name="Hirakawa H."/>
            <person name="Matsushita K."/>
        </authorList>
    </citation>
    <scope>NUCLEOTIDE SEQUENCE [LARGE SCALE GENOMIC DNA]</scope>
    <source>
        <strain evidence="4">101 / DSM 11237</strain>
    </source>
</reference>
<keyword evidence="4" id="KW-1185">Reference proteome</keyword>
<evidence type="ECO:0000256" key="1">
    <source>
        <dbReference type="ARBA" id="ARBA00023002"/>
    </source>
</evidence>
<dbReference type="PANTHER" id="PTHR13847:SF275">
    <property type="entry name" value="GAMMA-GLUTAMYLPUTRESCINE OXIDOREDUCTASE"/>
    <property type="match status" value="1"/>
</dbReference>
<dbReference type="AlphaFoldDB" id="A0A0D6PJ45"/>